<comment type="caution">
    <text evidence="1">The sequence shown here is derived from an EMBL/GenBank/DDBJ whole genome shotgun (WGS) entry which is preliminary data.</text>
</comment>
<sequence length="155" mass="18476">MTRGNAGRRPFRFEAAWLKHSDFKQLVLTSWKGDISTPKALDSLRIILKKWNREVFGDVQKRKEKLLDDIKRVQDSLERVQTDALLAREMVLLREFDSILEQEEMIWFQKSREKHIALGDRNTSFFHTSTVIRRRRNKIDMLKDDADNWVTEDQS</sequence>
<evidence type="ECO:0000313" key="2">
    <source>
        <dbReference type="Proteomes" id="UP000467841"/>
    </source>
</evidence>
<proteinExistence type="predicted"/>
<dbReference type="OrthoDB" id="1112801at2759"/>
<accession>A0A6D2JPG5</accession>
<dbReference type="EMBL" id="CACVBM020001274">
    <property type="protein sequence ID" value="CAA7042858.1"/>
    <property type="molecule type" value="Genomic_DNA"/>
</dbReference>
<organism evidence="1 2">
    <name type="scientific">Microthlaspi erraticum</name>
    <dbReference type="NCBI Taxonomy" id="1685480"/>
    <lineage>
        <taxon>Eukaryota</taxon>
        <taxon>Viridiplantae</taxon>
        <taxon>Streptophyta</taxon>
        <taxon>Embryophyta</taxon>
        <taxon>Tracheophyta</taxon>
        <taxon>Spermatophyta</taxon>
        <taxon>Magnoliopsida</taxon>
        <taxon>eudicotyledons</taxon>
        <taxon>Gunneridae</taxon>
        <taxon>Pentapetalae</taxon>
        <taxon>rosids</taxon>
        <taxon>malvids</taxon>
        <taxon>Brassicales</taxon>
        <taxon>Brassicaceae</taxon>
        <taxon>Coluteocarpeae</taxon>
        <taxon>Microthlaspi</taxon>
    </lineage>
</organism>
<evidence type="ECO:0000313" key="1">
    <source>
        <dbReference type="EMBL" id="CAA7042858.1"/>
    </source>
</evidence>
<dbReference type="AlphaFoldDB" id="A0A6D2JPG5"/>
<reference evidence="1" key="1">
    <citation type="submission" date="2020-01" db="EMBL/GenBank/DDBJ databases">
        <authorList>
            <person name="Mishra B."/>
        </authorList>
    </citation>
    <scope>NUCLEOTIDE SEQUENCE [LARGE SCALE GENOMIC DNA]</scope>
</reference>
<gene>
    <name evidence="1" type="ORF">MERR_LOCUS30093</name>
</gene>
<keyword evidence="2" id="KW-1185">Reference proteome</keyword>
<name>A0A6D2JPG5_9BRAS</name>
<dbReference type="Proteomes" id="UP000467841">
    <property type="component" value="Unassembled WGS sequence"/>
</dbReference>
<protein>
    <submittedName>
        <fullName evidence="1">Uncharacterized protein</fullName>
    </submittedName>
</protein>